<evidence type="ECO:0000313" key="7">
    <source>
        <dbReference type="EMBL" id="QNL44787.1"/>
    </source>
</evidence>
<dbReference type="AlphaFoldDB" id="A0A7G9B5F6"/>
<evidence type="ECO:0000256" key="3">
    <source>
        <dbReference type="SAM" id="MobiDB-lite"/>
    </source>
</evidence>
<feature type="region of interest" description="Disordered" evidence="3">
    <location>
        <begin position="180"/>
        <end position="206"/>
    </location>
</feature>
<proteinExistence type="predicted"/>
<feature type="signal peptide" evidence="4">
    <location>
        <begin position="1"/>
        <end position="28"/>
    </location>
</feature>
<dbReference type="Gene3D" id="6.10.250.3150">
    <property type="match status" value="1"/>
</dbReference>
<dbReference type="PANTHER" id="PTHR21666:SF270">
    <property type="entry name" value="MUREIN HYDROLASE ACTIVATOR ENVC"/>
    <property type="match status" value="1"/>
</dbReference>
<gene>
    <name evidence="7" type="ORF">H8790_01660</name>
</gene>
<evidence type="ECO:0000256" key="2">
    <source>
        <dbReference type="SAM" id="Coils"/>
    </source>
</evidence>
<dbReference type="Proteomes" id="UP000515960">
    <property type="component" value="Chromosome"/>
</dbReference>
<sequence length="398" mass="42995">MKKQTLRILTAIVCVVLMVTTAAAPAMAVTQADIDALKSDASDLSAQKKALQQKLDALADDKANALEKKNLLDQQIGKISDEISNVEQQIATYVSLISQTQKELEDAQEKEAAQYELFCKRVRAMEERGTVSYWSVLFDATSFTDLLSSLDFINEIMDSDQRVIDDLKALQEEISAKKADLEQQKADSESAKADLESKKSELNTQRKAADDLVKQIQANESEYQDTLDAIDAEEEAIQAEIMRKSKELAAQQAASGQTTTAALGGYIWPVPSHRITSPMGSRYTGIPGASTNHKGVDIGGVGYTTEVHAAKAGTVIVAQHSSSYGNYVVVSHGSGNTTLYGHMSSLKVSVGQSVAQGDVLGITGSTGISSGPHLHFEITENGSRVNPLNYLTDYVKAW</sequence>
<keyword evidence="8" id="KW-1185">Reference proteome</keyword>
<dbReference type="InterPro" id="IPR057309">
    <property type="entry name" value="PcsB_CC"/>
</dbReference>
<evidence type="ECO:0000313" key="8">
    <source>
        <dbReference type="Proteomes" id="UP000515960"/>
    </source>
</evidence>
<dbReference type="SUPFAM" id="SSF51261">
    <property type="entry name" value="Duplicated hybrid motif"/>
    <property type="match status" value="1"/>
</dbReference>
<dbReference type="PANTHER" id="PTHR21666">
    <property type="entry name" value="PEPTIDASE-RELATED"/>
    <property type="match status" value="1"/>
</dbReference>
<feature type="domain" description="Peptidoglycan hydrolase PcsB coiled-coil" evidence="6">
    <location>
        <begin position="105"/>
        <end position="177"/>
    </location>
</feature>
<reference evidence="7 8" key="1">
    <citation type="submission" date="2020-08" db="EMBL/GenBank/DDBJ databases">
        <authorList>
            <person name="Liu C."/>
            <person name="Sun Q."/>
        </authorList>
    </citation>
    <scope>NUCLEOTIDE SEQUENCE [LARGE SCALE GENOMIC DNA]</scope>
    <source>
        <strain evidence="7 8">NSJ-62</strain>
    </source>
</reference>
<dbReference type="InterPro" id="IPR011055">
    <property type="entry name" value="Dup_hybrid_motif"/>
</dbReference>
<evidence type="ECO:0000259" key="6">
    <source>
        <dbReference type="Pfam" id="PF24568"/>
    </source>
</evidence>
<accession>A0A7G9B5F6</accession>
<name>A0A7G9B5F6_9FIRM</name>
<dbReference type="CDD" id="cd12797">
    <property type="entry name" value="M23_peptidase"/>
    <property type="match status" value="1"/>
</dbReference>
<keyword evidence="1 4" id="KW-0732">Signal</keyword>
<evidence type="ECO:0000256" key="1">
    <source>
        <dbReference type="ARBA" id="ARBA00022729"/>
    </source>
</evidence>
<dbReference type="RefSeq" id="WP_187333371.1">
    <property type="nucleotide sequence ID" value="NZ_CP060490.1"/>
</dbReference>
<feature type="chain" id="PRO_5029020239" evidence="4">
    <location>
        <begin position="29"/>
        <end position="398"/>
    </location>
</feature>
<dbReference type="InterPro" id="IPR050570">
    <property type="entry name" value="Cell_wall_metabolism_enzyme"/>
</dbReference>
<dbReference type="KEGG" id="ohi:H8790_01660"/>
<dbReference type="Pfam" id="PF01551">
    <property type="entry name" value="Peptidase_M23"/>
    <property type="match status" value="1"/>
</dbReference>
<evidence type="ECO:0000259" key="5">
    <source>
        <dbReference type="Pfam" id="PF01551"/>
    </source>
</evidence>
<dbReference type="InterPro" id="IPR016047">
    <property type="entry name" value="M23ase_b-sheet_dom"/>
</dbReference>
<protein>
    <submittedName>
        <fullName evidence="7">Peptidoglycan DD-metalloendopeptidase family protein</fullName>
    </submittedName>
</protein>
<feature type="compositionally biased region" description="Basic and acidic residues" evidence="3">
    <location>
        <begin position="180"/>
        <end position="201"/>
    </location>
</feature>
<feature type="coiled-coil region" evidence="2">
    <location>
        <begin position="34"/>
        <end position="110"/>
    </location>
</feature>
<keyword evidence="2" id="KW-0175">Coiled coil</keyword>
<evidence type="ECO:0000256" key="4">
    <source>
        <dbReference type="SAM" id="SignalP"/>
    </source>
</evidence>
<dbReference type="EMBL" id="CP060490">
    <property type="protein sequence ID" value="QNL44787.1"/>
    <property type="molecule type" value="Genomic_DNA"/>
</dbReference>
<organism evidence="7 8">
    <name type="scientific">Oscillibacter hominis</name>
    <dbReference type="NCBI Taxonomy" id="2763056"/>
    <lineage>
        <taxon>Bacteria</taxon>
        <taxon>Bacillati</taxon>
        <taxon>Bacillota</taxon>
        <taxon>Clostridia</taxon>
        <taxon>Eubacteriales</taxon>
        <taxon>Oscillospiraceae</taxon>
        <taxon>Oscillibacter</taxon>
    </lineage>
</organism>
<dbReference type="Gene3D" id="2.70.70.10">
    <property type="entry name" value="Glucose Permease (Domain IIA)"/>
    <property type="match status" value="1"/>
</dbReference>
<dbReference type="GO" id="GO:0004222">
    <property type="term" value="F:metalloendopeptidase activity"/>
    <property type="evidence" value="ECO:0007669"/>
    <property type="project" value="TreeGrafter"/>
</dbReference>
<feature type="domain" description="M23ase beta-sheet core" evidence="5">
    <location>
        <begin position="292"/>
        <end position="387"/>
    </location>
</feature>
<dbReference type="Pfam" id="PF24568">
    <property type="entry name" value="CC_PcsB"/>
    <property type="match status" value="1"/>
</dbReference>